<protein>
    <submittedName>
        <fullName evidence="2">Uncharacterized protein</fullName>
    </submittedName>
</protein>
<gene>
    <name evidence="2" type="primary">DYNLRB2</name>
</gene>
<evidence type="ECO:0000313" key="3">
    <source>
        <dbReference type="Proteomes" id="UP001501940"/>
    </source>
</evidence>
<evidence type="ECO:0000256" key="1">
    <source>
        <dbReference type="SAM" id="MobiDB-lite"/>
    </source>
</evidence>
<reference evidence="2 3" key="1">
    <citation type="submission" date="2022-01" db="EMBL/GenBank/DDBJ databases">
        <title>A chromosome-scale genome assembly of the false clownfish, Amphiprion ocellaris.</title>
        <authorList>
            <person name="Ryu T."/>
        </authorList>
    </citation>
    <scope>NUCLEOTIDE SEQUENCE [LARGE SCALE GENOMIC DNA]</scope>
</reference>
<evidence type="ECO:0000313" key="2">
    <source>
        <dbReference type="Ensembl" id="ENSAOCP00000067256.1"/>
    </source>
</evidence>
<dbReference type="Ensembl" id="ENSAOCT00000061059.1">
    <property type="protein sequence ID" value="ENSAOCP00000067256.1"/>
    <property type="gene ID" value="ENSAOCG00000030191.1"/>
</dbReference>
<dbReference type="Proteomes" id="UP001501940">
    <property type="component" value="Chromosome 10"/>
</dbReference>
<keyword evidence="3" id="KW-1185">Reference proteome</keyword>
<name>A0AAQ5ZRX5_AMPOC</name>
<dbReference type="AlphaFoldDB" id="A0AAQ5ZRX5"/>
<accession>A0AAQ5ZRX5</accession>
<feature type="compositionally biased region" description="Basic and acidic residues" evidence="1">
    <location>
        <begin position="39"/>
        <end position="56"/>
    </location>
</feature>
<reference evidence="2" key="3">
    <citation type="submission" date="2025-09" db="UniProtKB">
        <authorList>
            <consortium name="Ensembl"/>
        </authorList>
    </citation>
    <scope>IDENTIFICATION</scope>
</reference>
<proteinExistence type="predicted"/>
<sequence length="125" mass="13495">SQLPIKQAPMFQSSNSTLEGGFTHLHSPGNSVRLGTATTREKEAGRTGGRGMDRSTGRVVRTKSKNIPHSGTEVIHIAIYFFQKKNLEPTCLARTNQNKGSFLISDPVVGIQSLDNTRTGASISL</sequence>
<reference evidence="2" key="2">
    <citation type="submission" date="2025-08" db="UniProtKB">
        <authorList>
            <consortium name="Ensembl"/>
        </authorList>
    </citation>
    <scope>IDENTIFICATION</scope>
</reference>
<feature type="region of interest" description="Disordered" evidence="1">
    <location>
        <begin position="23"/>
        <end position="65"/>
    </location>
</feature>
<dbReference type="GeneTree" id="ENSGT01120000275805"/>
<organism evidence="2 3">
    <name type="scientific">Amphiprion ocellaris</name>
    <name type="common">Clown anemonefish</name>
    <dbReference type="NCBI Taxonomy" id="80972"/>
    <lineage>
        <taxon>Eukaryota</taxon>
        <taxon>Metazoa</taxon>
        <taxon>Chordata</taxon>
        <taxon>Craniata</taxon>
        <taxon>Vertebrata</taxon>
        <taxon>Euteleostomi</taxon>
        <taxon>Actinopterygii</taxon>
        <taxon>Neopterygii</taxon>
        <taxon>Teleostei</taxon>
        <taxon>Neoteleostei</taxon>
        <taxon>Acanthomorphata</taxon>
        <taxon>Ovalentaria</taxon>
        <taxon>Pomacentridae</taxon>
        <taxon>Amphiprion</taxon>
    </lineage>
</organism>